<evidence type="ECO:0008006" key="5">
    <source>
        <dbReference type="Google" id="ProtNLM"/>
    </source>
</evidence>
<sequence length="171" mass="18371">MTSARSAVAGALLLGCAGLLAACGSAEPAPPPTEAPPPTTGTMPWGGDLGGFGDRKQVRCDAGDQAVRMAWQGDSRFLICRKVTPGDDGTGERYLRAWTTGRPGMPNEQPPAFHQGRFYTLTDNSLQFLTEDQVKFDIGPTAVTIEWPQEPGSRTKQFSTIRTGEGWSRLD</sequence>
<protein>
    <recommendedName>
        <fullName evidence="5">Lipoprotein</fullName>
    </recommendedName>
</protein>
<dbReference type="Proteomes" id="UP000053405">
    <property type="component" value="Unassembled WGS sequence"/>
</dbReference>
<feature type="compositionally biased region" description="Polar residues" evidence="1">
    <location>
        <begin position="152"/>
        <end position="162"/>
    </location>
</feature>
<feature type="chain" id="PRO_5039557953" description="Lipoprotein" evidence="2">
    <location>
        <begin position="22"/>
        <end position="171"/>
    </location>
</feature>
<accession>L7LDV1</accession>
<dbReference type="STRING" id="1121927.GOHSU_60_00040"/>
<evidence type="ECO:0000313" key="3">
    <source>
        <dbReference type="EMBL" id="GAC58926.1"/>
    </source>
</evidence>
<gene>
    <name evidence="3" type="ORF">GOHSU_60_00040</name>
</gene>
<dbReference type="EMBL" id="BANT01000060">
    <property type="protein sequence ID" value="GAC58926.1"/>
    <property type="molecule type" value="Genomic_DNA"/>
</dbReference>
<reference evidence="3 4" key="1">
    <citation type="submission" date="2012-12" db="EMBL/GenBank/DDBJ databases">
        <title>Whole genome shotgun sequence of Gordonia hirsuta NBRC 16056.</title>
        <authorList>
            <person name="Isaki-Nakamura S."/>
            <person name="Hosoyama A."/>
            <person name="Tsuchikane K."/>
            <person name="Katsumata H."/>
            <person name="Baba S."/>
            <person name="Yamazaki S."/>
            <person name="Fujita N."/>
        </authorList>
    </citation>
    <scope>NUCLEOTIDE SEQUENCE [LARGE SCALE GENOMIC DNA]</scope>
    <source>
        <strain evidence="3 4">NBRC 16056</strain>
    </source>
</reference>
<dbReference type="PROSITE" id="PS51257">
    <property type="entry name" value="PROKAR_LIPOPROTEIN"/>
    <property type="match status" value="1"/>
</dbReference>
<dbReference type="RefSeq" id="WP_005943953.1">
    <property type="nucleotide sequence ID" value="NZ_ATVK01000069.1"/>
</dbReference>
<dbReference type="AlphaFoldDB" id="L7LDV1"/>
<comment type="caution">
    <text evidence="3">The sequence shown here is derived from an EMBL/GenBank/DDBJ whole genome shotgun (WGS) entry which is preliminary data.</text>
</comment>
<evidence type="ECO:0000313" key="4">
    <source>
        <dbReference type="Proteomes" id="UP000053405"/>
    </source>
</evidence>
<feature type="signal peptide" evidence="2">
    <location>
        <begin position="1"/>
        <end position="21"/>
    </location>
</feature>
<keyword evidence="4" id="KW-1185">Reference proteome</keyword>
<name>L7LDV1_9ACTN</name>
<feature type="region of interest" description="Disordered" evidence="1">
    <location>
        <begin position="151"/>
        <end position="171"/>
    </location>
</feature>
<keyword evidence="2" id="KW-0732">Signal</keyword>
<evidence type="ECO:0000256" key="2">
    <source>
        <dbReference type="SAM" id="SignalP"/>
    </source>
</evidence>
<evidence type="ECO:0000256" key="1">
    <source>
        <dbReference type="SAM" id="MobiDB-lite"/>
    </source>
</evidence>
<proteinExistence type="predicted"/>
<dbReference type="OrthoDB" id="4775543at2"/>
<organism evidence="3 4">
    <name type="scientific">Gordonia hirsuta DSM 44140 = NBRC 16056</name>
    <dbReference type="NCBI Taxonomy" id="1121927"/>
    <lineage>
        <taxon>Bacteria</taxon>
        <taxon>Bacillati</taxon>
        <taxon>Actinomycetota</taxon>
        <taxon>Actinomycetes</taxon>
        <taxon>Mycobacteriales</taxon>
        <taxon>Gordoniaceae</taxon>
        <taxon>Gordonia</taxon>
    </lineage>
</organism>